<dbReference type="SMART" id="SM00646">
    <property type="entry name" value="Ami_3"/>
    <property type="match status" value="1"/>
</dbReference>
<proteinExistence type="predicted"/>
<accession>W8TM15</accession>
<dbReference type="InterPro" id="IPR050695">
    <property type="entry name" value="N-acetylmuramoyl_amidase_3"/>
</dbReference>
<evidence type="ECO:0000259" key="2">
    <source>
        <dbReference type="SMART" id="SM00646"/>
    </source>
</evidence>
<dbReference type="OrthoDB" id="9772024at2"/>
<dbReference type="HOGENOM" id="CLU_014322_9_1_9"/>
<dbReference type="GO" id="GO:0030288">
    <property type="term" value="C:outer membrane-bounded periplasmic space"/>
    <property type="evidence" value="ECO:0007669"/>
    <property type="project" value="TreeGrafter"/>
</dbReference>
<dbReference type="PANTHER" id="PTHR30404">
    <property type="entry name" value="N-ACETYLMURAMOYL-L-ALANINE AMIDASE"/>
    <property type="match status" value="1"/>
</dbReference>
<evidence type="ECO:0000256" key="1">
    <source>
        <dbReference type="ARBA" id="ARBA00022801"/>
    </source>
</evidence>
<sequence length="231" mass="25427">MYKICLDYGHGGTDPGAMHKGRKESDDNLSMGTAIAKDLRRHGIVVDETRTADVTVELRERSTFSNRGKYDYFISIHRNAFKPEMASGAETFISVNGNQKAKNLAMGIQRALVDAGFADRGFKAAKFHVLRETKAPAVLVEIGFVDNTSDNLIFDGKKEEIARDIAKAILDELGVEYMEEGSALKQALDILVERGLIGTPEYWVEHAKAGKTVNGEYAATLIERMAALLSK</sequence>
<gene>
    <name evidence="3" type="ORF">EAL2_c19460</name>
</gene>
<dbReference type="EMBL" id="CP007452">
    <property type="protein sequence ID" value="AHM57227.1"/>
    <property type="molecule type" value="Genomic_DNA"/>
</dbReference>
<keyword evidence="1 3" id="KW-0378">Hydrolase</keyword>
<feature type="domain" description="MurNAc-LAA" evidence="2">
    <location>
        <begin position="62"/>
        <end position="170"/>
    </location>
</feature>
<keyword evidence="4" id="KW-1185">Reference proteome</keyword>
<dbReference type="SUPFAM" id="SSF53187">
    <property type="entry name" value="Zn-dependent exopeptidases"/>
    <property type="match status" value="1"/>
</dbReference>
<protein>
    <submittedName>
        <fullName evidence="3">Cell wall hydrolase/autolysin</fullName>
    </submittedName>
</protein>
<dbReference type="CDD" id="cd02696">
    <property type="entry name" value="MurNAc-LAA"/>
    <property type="match status" value="1"/>
</dbReference>
<dbReference type="GO" id="GO:0008745">
    <property type="term" value="F:N-acetylmuramoyl-L-alanine amidase activity"/>
    <property type="evidence" value="ECO:0007669"/>
    <property type="project" value="InterPro"/>
</dbReference>
<dbReference type="PANTHER" id="PTHR30404:SF0">
    <property type="entry name" value="N-ACETYLMURAMOYL-L-ALANINE AMIDASE AMIC"/>
    <property type="match status" value="1"/>
</dbReference>
<dbReference type="eggNOG" id="COG0860">
    <property type="taxonomic scope" value="Bacteria"/>
</dbReference>
<evidence type="ECO:0000313" key="3">
    <source>
        <dbReference type="EMBL" id="AHM57227.1"/>
    </source>
</evidence>
<dbReference type="Gene3D" id="3.40.630.40">
    <property type="entry name" value="Zn-dependent exopeptidases"/>
    <property type="match status" value="1"/>
</dbReference>
<reference evidence="3 4" key="1">
    <citation type="journal article" date="2014" name="Genome Announc.">
        <title>Complete Genome Sequence of Amino Acid-Utilizing Eubacterium acidaminophilum al-2 (DSM 3953).</title>
        <authorList>
            <person name="Poehlein A."/>
            <person name="Andreesen J.R."/>
            <person name="Daniel R."/>
        </authorList>
    </citation>
    <scope>NUCLEOTIDE SEQUENCE [LARGE SCALE GENOMIC DNA]</scope>
    <source>
        <strain evidence="3 4">DSM 3953</strain>
    </source>
</reference>
<evidence type="ECO:0000313" key="4">
    <source>
        <dbReference type="Proteomes" id="UP000019591"/>
    </source>
</evidence>
<name>W8TM15_PEPAC</name>
<dbReference type="GO" id="GO:0009253">
    <property type="term" value="P:peptidoglycan catabolic process"/>
    <property type="evidence" value="ECO:0007669"/>
    <property type="project" value="InterPro"/>
</dbReference>
<dbReference type="eggNOG" id="COG5632">
    <property type="taxonomic scope" value="Bacteria"/>
</dbReference>
<dbReference type="PATRIC" id="fig|1286171.3.peg.1895"/>
<organism evidence="3 4">
    <name type="scientific">Peptoclostridium acidaminophilum DSM 3953</name>
    <dbReference type="NCBI Taxonomy" id="1286171"/>
    <lineage>
        <taxon>Bacteria</taxon>
        <taxon>Bacillati</taxon>
        <taxon>Bacillota</taxon>
        <taxon>Clostridia</taxon>
        <taxon>Peptostreptococcales</taxon>
        <taxon>Peptoclostridiaceae</taxon>
        <taxon>Peptoclostridium</taxon>
    </lineage>
</organism>
<dbReference type="Pfam" id="PF01520">
    <property type="entry name" value="Amidase_3"/>
    <property type="match status" value="1"/>
</dbReference>
<dbReference type="RefSeq" id="WP_025436176.1">
    <property type="nucleotide sequence ID" value="NZ_CP007452.1"/>
</dbReference>
<dbReference type="AlphaFoldDB" id="W8TM15"/>
<dbReference type="InterPro" id="IPR002508">
    <property type="entry name" value="MurNAc-LAA_cat"/>
</dbReference>
<dbReference type="KEGG" id="eac:EAL2_c19460"/>
<dbReference type="STRING" id="1286171.EAL2_c19460"/>
<dbReference type="Proteomes" id="UP000019591">
    <property type="component" value="Chromosome"/>
</dbReference>